<sequence>MRIALGADHAGYPLKDAVRTAIEALGHEVVDCGTHSTDPVDFPDITQATCAPVTAGDADRAILVCGTGQGAIMAANKLPGIRCGLAHEPYSAHQAVEHDDANVIAMGAWLVPHALVPSIVQEFLDATFDDDADTHRRVDKLNALDHLVPATTD</sequence>
<keyword evidence="5" id="KW-1185">Reference proteome</keyword>
<dbReference type="Proteomes" id="UP000198822">
    <property type="component" value="Chromosome I"/>
</dbReference>
<dbReference type="PANTHER" id="PTHR43732:SF1">
    <property type="entry name" value="RIBOSE 5-PHOSPHATE ISOMERASE"/>
    <property type="match status" value="1"/>
</dbReference>
<dbReference type="PANTHER" id="PTHR43732">
    <property type="entry name" value="RIBOSE 5-PHOSPHATE ISOMERASE-RELATED"/>
    <property type="match status" value="1"/>
</dbReference>
<dbReference type="STRING" id="399736.SAMN04489720_1691"/>
<dbReference type="SUPFAM" id="SSF89623">
    <property type="entry name" value="Ribose/Galactose isomerase RpiB/AlsB"/>
    <property type="match status" value="1"/>
</dbReference>
<evidence type="ECO:0000256" key="3">
    <source>
        <dbReference type="PIRSR" id="PIRSR005384-1"/>
    </source>
</evidence>
<dbReference type="GO" id="GO:0005975">
    <property type="term" value="P:carbohydrate metabolic process"/>
    <property type="evidence" value="ECO:0007669"/>
    <property type="project" value="InterPro"/>
</dbReference>
<dbReference type="Pfam" id="PF02502">
    <property type="entry name" value="LacAB_rpiB"/>
    <property type="match status" value="1"/>
</dbReference>
<proteinExistence type="inferred from homology"/>
<evidence type="ECO:0000313" key="4">
    <source>
        <dbReference type="EMBL" id="SDH58523.1"/>
    </source>
</evidence>
<dbReference type="InterPro" id="IPR036569">
    <property type="entry name" value="RpiB_LacA_LacB_sf"/>
</dbReference>
<accession>A0A1G8DLE2</accession>
<dbReference type="GO" id="GO:0016861">
    <property type="term" value="F:intramolecular oxidoreductase activity, interconverting aldoses and ketoses"/>
    <property type="evidence" value="ECO:0007669"/>
    <property type="project" value="UniProtKB-ARBA"/>
</dbReference>
<dbReference type="EMBL" id="LT629695">
    <property type="protein sequence ID" value="SDH58523.1"/>
    <property type="molecule type" value="Genomic_DNA"/>
</dbReference>
<dbReference type="InterPro" id="IPR051812">
    <property type="entry name" value="SPI_LacAB/RpiB"/>
</dbReference>
<dbReference type="InterPro" id="IPR003500">
    <property type="entry name" value="RpiB_LacA_LacB"/>
</dbReference>
<organism evidence="4 5">
    <name type="scientific">Agrococcus jejuensis</name>
    <dbReference type="NCBI Taxonomy" id="399736"/>
    <lineage>
        <taxon>Bacteria</taxon>
        <taxon>Bacillati</taxon>
        <taxon>Actinomycetota</taxon>
        <taxon>Actinomycetes</taxon>
        <taxon>Micrococcales</taxon>
        <taxon>Microbacteriaceae</taxon>
        <taxon>Agrococcus</taxon>
    </lineage>
</organism>
<name>A0A1G8DLE2_9MICO</name>
<dbReference type="RefSeq" id="WP_092504155.1">
    <property type="nucleotide sequence ID" value="NZ_LT629695.1"/>
</dbReference>
<dbReference type="OrthoDB" id="1778624at2"/>
<dbReference type="PIRSF" id="PIRSF005384">
    <property type="entry name" value="RpiB_LacA_B"/>
    <property type="match status" value="1"/>
</dbReference>
<dbReference type="NCBIfam" id="TIGR00689">
    <property type="entry name" value="rpiB_lacA_lacB"/>
    <property type="match status" value="1"/>
</dbReference>
<evidence type="ECO:0000256" key="1">
    <source>
        <dbReference type="ARBA" id="ARBA00008754"/>
    </source>
</evidence>
<gene>
    <name evidence="4" type="ORF">SAMN04489720_1691</name>
</gene>
<protein>
    <submittedName>
        <fullName evidence="4">Ribose 5-phosphate isomerase B</fullName>
    </submittedName>
</protein>
<evidence type="ECO:0000313" key="5">
    <source>
        <dbReference type="Proteomes" id="UP000198822"/>
    </source>
</evidence>
<reference evidence="5" key="1">
    <citation type="submission" date="2016-10" db="EMBL/GenBank/DDBJ databases">
        <authorList>
            <person name="Varghese N."/>
            <person name="Submissions S."/>
        </authorList>
    </citation>
    <scope>NUCLEOTIDE SEQUENCE [LARGE SCALE GENOMIC DNA]</scope>
    <source>
        <strain evidence="5">DSM 22002</strain>
    </source>
</reference>
<dbReference type="Gene3D" id="3.40.1400.10">
    <property type="entry name" value="Sugar-phosphate isomerase, RpiB/LacA/LacB"/>
    <property type="match status" value="1"/>
</dbReference>
<keyword evidence="2 4" id="KW-0413">Isomerase</keyword>
<comment type="similarity">
    <text evidence="1">Belongs to the LacAB/RpiB family.</text>
</comment>
<feature type="active site" description="Proton donor" evidence="3">
    <location>
        <position position="98"/>
    </location>
</feature>
<dbReference type="NCBIfam" id="NF004051">
    <property type="entry name" value="PRK05571.1"/>
    <property type="match status" value="1"/>
</dbReference>
<feature type="active site" description="Proton acceptor" evidence="3">
    <location>
        <position position="65"/>
    </location>
</feature>
<dbReference type="AlphaFoldDB" id="A0A1G8DLE2"/>
<evidence type="ECO:0000256" key="2">
    <source>
        <dbReference type="ARBA" id="ARBA00023235"/>
    </source>
</evidence>